<dbReference type="PANTHER" id="PTHR46618:SF1">
    <property type="entry name" value="ARMADILLO REPEAT-CONTAINING PROTEIN 3"/>
    <property type="match status" value="1"/>
</dbReference>
<keyword evidence="2" id="KW-0808">Transferase</keyword>
<evidence type="ECO:0000256" key="1">
    <source>
        <dbReference type="ARBA" id="ARBA00022737"/>
    </source>
</evidence>
<protein>
    <submittedName>
        <fullName evidence="2">STE/STE11/cdc15 protein kinase</fullName>
    </submittedName>
</protein>
<keyword evidence="1" id="KW-0677">Repeat</keyword>
<evidence type="ECO:0000313" key="2">
    <source>
        <dbReference type="EMBL" id="ELU38193.1"/>
    </source>
</evidence>
<reference evidence="2 3" key="1">
    <citation type="journal article" date="2013" name="Nat. Commun.">
        <title>The evolution and pathogenic mechanisms of the rice sheath blight pathogen.</title>
        <authorList>
            <person name="Zheng A."/>
            <person name="Lin R."/>
            <person name="Xu L."/>
            <person name="Qin P."/>
            <person name="Tang C."/>
            <person name="Ai P."/>
            <person name="Zhang D."/>
            <person name="Liu Y."/>
            <person name="Sun Z."/>
            <person name="Feng H."/>
            <person name="Wang Y."/>
            <person name="Chen Y."/>
            <person name="Liang X."/>
            <person name="Fu R."/>
            <person name="Li Q."/>
            <person name="Zhang J."/>
            <person name="Yu X."/>
            <person name="Xie Z."/>
            <person name="Ding L."/>
            <person name="Guan P."/>
            <person name="Tang J."/>
            <person name="Liang Y."/>
            <person name="Wang S."/>
            <person name="Deng Q."/>
            <person name="Li S."/>
            <person name="Zhu J."/>
            <person name="Wang L."/>
            <person name="Liu H."/>
            <person name="Li P."/>
        </authorList>
    </citation>
    <scope>NUCLEOTIDE SEQUENCE [LARGE SCALE GENOMIC DNA]</scope>
    <source>
        <strain evidence="3">AG-1 IA</strain>
    </source>
</reference>
<evidence type="ECO:0000313" key="3">
    <source>
        <dbReference type="Proteomes" id="UP000011668"/>
    </source>
</evidence>
<dbReference type="STRING" id="983506.L8WN47"/>
<dbReference type="PANTHER" id="PTHR46618">
    <property type="entry name" value="ARMADILLO REPEAT-CONTAINING PROTEIN 3"/>
    <property type="match status" value="1"/>
</dbReference>
<dbReference type="SUPFAM" id="SSF48371">
    <property type="entry name" value="ARM repeat"/>
    <property type="match status" value="1"/>
</dbReference>
<dbReference type="AlphaFoldDB" id="L8WN47"/>
<accession>L8WN47</accession>
<organism evidence="2 3">
    <name type="scientific">Thanatephorus cucumeris (strain AG1-IA)</name>
    <name type="common">Rice sheath blight fungus</name>
    <name type="synonym">Rhizoctonia solani</name>
    <dbReference type="NCBI Taxonomy" id="983506"/>
    <lineage>
        <taxon>Eukaryota</taxon>
        <taxon>Fungi</taxon>
        <taxon>Dikarya</taxon>
        <taxon>Basidiomycota</taxon>
        <taxon>Agaricomycotina</taxon>
        <taxon>Agaricomycetes</taxon>
        <taxon>Cantharellales</taxon>
        <taxon>Ceratobasidiaceae</taxon>
        <taxon>Rhizoctonia</taxon>
        <taxon>Rhizoctonia solani AG-1</taxon>
    </lineage>
</organism>
<gene>
    <name evidence="2" type="ORF">AG1IA_07783</name>
</gene>
<dbReference type="GO" id="GO:0016301">
    <property type="term" value="F:kinase activity"/>
    <property type="evidence" value="ECO:0007669"/>
    <property type="project" value="UniProtKB-KW"/>
</dbReference>
<name>L8WN47_THACA</name>
<dbReference type="InterPro" id="IPR011989">
    <property type="entry name" value="ARM-like"/>
</dbReference>
<dbReference type="HOGENOM" id="CLU_073381_0_0_1"/>
<dbReference type="Gene3D" id="1.25.10.10">
    <property type="entry name" value="Leucine-rich Repeat Variant"/>
    <property type="match status" value="1"/>
</dbReference>
<dbReference type="OMA" id="MESIISW"/>
<dbReference type="InterPro" id="IPR016024">
    <property type="entry name" value="ARM-type_fold"/>
</dbReference>
<comment type="caution">
    <text evidence="2">The sequence shown here is derived from an EMBL/GenBank/DDBJ whole genome shotgun (WGS) entry which is preliminary data.</text>
</comment>
<keyword evidence="3" id="KW-1185">Reference proteome</keyword>
<keyword evidence="2" id="KW-0418">Kinase</keyword>
<sequence length="258" mass="28402">MPDICADAADVHFTNLVAHALNGIGSVFELQGPTPKNDFCRMFIREGLLDPLSSALLNVIASHGEVADEMKTKILIILLVFCQVSHSDGTVRNALGARKIIRLLRACELLEPEHLAVILKAVKHLSMNPTLLDALQNANAIEILVRILDEHSTGPHSAEIANHIFQTCFNLCRLNKGRQEEAAQAGIIPNLVRIAETNSPLKQFALPILCDFASAGKSCRTYLWQQNGLELYLRLLSDPYFQVSALEAILAARRNFAC</sequence>
<dbReference type="OrthoDB" id="8693905at2759"/>
<dbReference type="InterPro" id="IPR052441">
    <property type="entry name" value="Armadillo-Ser/Thr_Kinase"/>
</dbReference>
<dbReference type="Proteomes" id="UP000011668">
    <property type="component" value="Unassembled WGS sequence"/>
</dbReference>
<dbReference type="EMBL" id="AFRT01002242">
    <property type="protein sequence ID" value="ELU38193.1"/>
    <property type="molecule type" value="Genomic_DNA"/>
</dbReference>
<proteinExistence type="predicted"/>